<keyword evidence="5" id="KW-0902">Two-component regulatory system</keyword>
<evidence type="ECO:0000256" key="5">
    <source>
        <dbReference type="ARBA" id="ARBA00023012"/>
    </source>
</evidence>
<dbReference type="RefSeq" id="WP_111566571.1">
    <property type="nucleotide sequence ID" value="NZ_QLMI01000003.1"/>
</dbReference>
<accession>A0A327YTQ5</accession>
<evidence type="ECO:0000256" key="1">
    <source>
        <dbReference type="ARBA" id="ARBA00000085"/>
    </source>
</evidence>
<evidence type="ECO:0000256" key="6">
    <source>
        <dbReference type="PROSITE-ProRule" id="PRU00339"/>
    </source>
</evidence>
<keyword evidence="7" id="KW-0472">Membrane</keyword>
<sequence>MKHLVILFGLFFLIGCNPKENKPNIQKKLNLYYEKSADVNLDKASRLKFIDSIEVLVENNEENDSIKIKNYFKIANRYFGVLEYEKYVDVTNKILQISKSNNDSLNIAKAEYYLGDYYFSTSKNDSAYYYYLEAEKKYENLNDKTNLASTKLHKAYILSYEKDFIGSETETVKVLNIANEINDQELIYECFVNLGLSLSGLGNYEKALEYHQKSLSQIKNIKNENYKPILQAQAINNIGFVYLNLGKFKEAGEIFAEGLKIKNLIEIQPVLYISLVDNYSYSRFKINKNEGLSGFITALEIGDKINDIYSKINIRIHLVEYFLSKKDTVKALQYNEEANQLAKESKYNKEVLQTLDFYTQLKPKEGLKYAKEYIKLSDSLQHQERLSRNKLARIEFETDEIIVEKEAISNRFRIILISSLLIISFGILFYIILYQRSKHKELLFNQEQQKANEEIYKLMLDKQDELEEAKKKEKLRISQDLHDNILNKLAGIRFNLFALTQKPDETVIKRSIEYIDKIQNVENEIRTVAHELHFESFLNKGNYRSILEQLIQNQKETYQTKCECSIAPDETIETISALIKMNVYRIIQETLNNINKHANATLISLSLYIDEGFLYLSIKDDGVGFKVSKTKSGIGLKNIESRTESINGRLKISSEINKGTKVSLKVKL</sequence>
<keyword evidence="4 9" id="KW-0418">Kinase</keyword>
<dbReference type="InterPro" id="IPR005467">
    <property type="entry name" value="His_kinase_dom"/>
</dbReference>
<keyword evidence="3" id="KW-0808">Transferase</keyword>
<evidence type="ECO:0000256" key="7">
    <source>
        <dbReference type="SAM" id="Phobius"/>
    </source>
</evidence>
<dbReference type="GO" id="GO:0004673">
    <property type="term" value="F:protein histidine kinase activity"/>
    <property type="evidence" value="ECO:0007669"/>
    <property type="project" value="UniProtKB-EC"/>
</dbReference>
<dbReference type="InterPro" id="IPR019734">
    <property type="entry name" value="TPR_rpt"/>
</dbReference>
<keyword evidence="7" id="KW-1133">Transmembrane helix</keyword>
<dbReference type="CDD" id="cd16917">
    <property type="entry name" value="HATPase_UhpB-NarQ-NarX-like"/>
    <property type="match status" value="1"/>
</dbReference>
<dbReference type="PROSITE" id="PS50109">
    <property type="entry name" value="HIS_KIN"/>
    <property type="match status" value="1"/>
</dbReference>
<evidence type="ECO:0000256" key="3">
    <source>
        <dbReference type="ARBA" id="ARBA00022679"/>
    </source>
</evidence>
<dbReference type="InterPro" id="IPR003594">
    <property type="entry name" value="HATPase_dom"/>
</dbReference>
<proteinExistence type="predicted"/>
<dbReference type="InterPro" id="IPR036890">
    <property type="entry name" value="HATPase_C_sf"/>
</dbReference>
<feature type="transmembrane region" description="Helical" evidence="7">
    <location>
        <begin position="412"/>
        <end position="433"/>
    </location>
</feature>
<dbReference type="Gene3D" id="1.20.5.1930">
    <property type="match status" value="1"/>
</dbReference>
<evidence type="ECO:0000313" key="9">
    <source>
        <dbReference type="EMBL" id="RAK23746.1"/>
    </source>
</evidence>
<gene>
    <name evidence="9" type="ORF">B0I03_103212</name>
</gene>
<dbReference type="SMART" id="SM00028">
    <property type="entry name" value="TPR"/>
    <property type="match status" value="3"/>
</dbReference>
<feature type="domain" description="Histidine kinase" evidence="8">
    <location>
        <begin position="583"/>
        <end position="668"/>
    </location>
</feature>
<dbReference type="PANTHER" id="PTHR24421:SF10">
    <property type="entry name" value="NITRATE_NITRITE SENSOR PROTEIN NARQ"/>
    <property type="match status" value="1"/>
</dbReference>
<evidence type="ECO:0000256" key="2">
    <source>
        <dbReference type="ARBA" id="ARBA00012438"/>
    </source>
</evidence>
<dbReference type="SUPFAM" id="SSF55874">
    <property type="entry name" value="ATPase domain of HSP90 chaperone/DNA topoisomerase II/histidine kinase"/>
    <property type="match status" value="1"/>
</dbReference>
<dbReference type="InterPro" id="IPR011990">
    <property type="entry name" value="TPR-like_helical_dom_sf"/>
</dbReference>
<comment type="caution">
    <text evidence="9">The sequence shown here is derived from an EMBL/GenBank/DDBJ whole genome shotgun (WGS) entry which is preliminary data.</text>
</comment>
<dbReference type="PROSITE" id="PS50005">
    <property type="entry name" value="TPR"/>
    <property type="match status" value="1"/>
</dbReference>
<dbReference type="EMBL" id="QLMI01000003">
    <property type="protein sequence ID" value="RAK23746.1"/>
    <property type="molecule type" value="Genomic_DNA"/>
</dbReference>
<comment type="catalytic activity">
    <reaction evidence="1">
        <text>ATP + protein L-histidine = ADP + protein N-phospho-L-histidine.</text>
        <dbReference type="EC" id="2.7.13.3"/>
    </reaction>
</comment>
<evidence type="ECO:0000313" key="10">
    <source>
        <dbReference type="Proteomes" id="UP000249620"/>
    </source>
</evidence>
<dbReference type="GO" id="GO:0000160">
    <property type="term" value="P:phosphorelay signal transduction system"/>
    <property type="evidence" value="ECO:0007669"/>
    <property type="project" value="UniProtKB-KW"/>
</dbReference>
<organism evidence="9 10">
    <name type="scientific">Flavobacterium aquaticum</name>
    <dbReference type="NCBI Taxonomy" id="1236486"/>
    <lineage>
        <taxon>Bacteria</taxon>
        <taxon>Pseudomonadati</taxon>
        <taxon>Bacteroidota</taxon>
        <taxon>Flavobacteriia</taxon>
        <taxon>Flavobacteriales</taxon>
        <taxon>Flavobacteriaceae</taxon>
        <taxon>Flavobacterium</taxon>
    </lineage>
</organism>
<protein>
    <recommendedName>
        <fullName evidence="2">histidine kinase</fullName>
        <ecNumber evidence="2">2.7.13.3</ecNumber>
    </recommendedName>
</protein>
<dbReference type="OrthoDB" id="977000at2"/>
<dbReference type="Proteomes" id="UP000249620">
    <property type="component" value="Unassembled WGS sequence"/>
</dbReference>
<keyword evidence="7" id="KW-0812">Transmembrane</keyword>
<keyword evidence="10" id="KW-1185">Reference proteome</keyword>
<name>A0A327YTQ5_9FLAO</name>
<dbReference type="EC" id="2.7.13.3" evidence="2"/>
<dbReference type="AlphaFoldDB" id="A0A327YTQ5"/>
<dbReference type="PROSITE" id="PS51257">
    <property type="entry name" value="PROKAR_LIPOPROTEIN"/>
    <property type="match status" value="1"/>
</dbReference>
<reference evidence="9 10" key="1">
    <citation type="submission" date="2018-06" db="EMBL/GenBank/DDBJ databases">
        <title>Genomic Encyclopedia of Type Strains, Phase III (KMG-III): the genomes of soil and plant-associated and newly described type strains.</title>
        <authorList>
            <person name="Whitman W."/>
        </authorList>
    </citation>
    <scope>NUCLEOTIDE SEQUENCE [LARGE SCALE GENOMIC DNA]</scope>
    <source>
        <strain evidence="9 10">CGMCC 1.12398</strain>
    </source>
</reference>
<dbReference type="PANTHER" id="PTHR24421">
    <property type="entry name" value="NITRATE/NITRITE SENSOR PROTEIN NARX-RELATED"/>
    <property type="match status" value="1"/>
</dbReference>
<feature type="repeat" description="TPR" evidence="6">
    <location>
        <begin position="232"/>
        <end position="265"/>
    </location>
</feature>
<dbReference type="Gene3D" id="1.25.40.10">
    <property type="entry name" value="Tetratricopeptide repeat domain"/>
    <property type="match status" value="1"/>
</dbReference>
<evidence type="ECO:0000259" key="8">
    <source>
        <dbReference type="PROSITE" id="PS50109"/>
    </source>
</evidence>
<dbReference type="Pfam" id="PF02518">
    <property type="entry name" value="HATPase_c"/>
    <property type="match status" value="1"/>
</dbReference>
<dbReference type="SUPFAM" id="SSF48452">
    <property type="entry name" value="TPR-like"/>
    <property type="match status" value="2"/>
</dbReference>
<evidence type="ECO:0000256" key="4">
    <source>
        <dbReference type="ARBA" id="ARBA00022777"/>
    </source>
</evidence>
<dbReference type="Pfam" id="PF13424">
    <property type="entry name" value="TPR_12"/>
    <property type="match status" value="1"/>
</dbReference>
<dbReference type="Gene3D" id="3.30.565.10">
    <property type="entry name" value="Histidine kinase-like ATPase, C-terminal domain"/>
    <property type="match status" value="1"/>
</dbReference>
<dbReference type="InterPro" id="IPR050482">
    <property type="entry name" value="Sensor_HK_TwoCompSys"/>
</dbReference>
<keyword evidence="6" id="KW-0802">TPR repeat</keyword>